<dbReference type="GO" id="GO:0016491">
    <property type="term" value="F:oxidoreductase activity"/>
    <property type="evidence" value="ECO:0007669"/>
    <property type="project" value="UniProtKB-KW"/>
</dbReference>
<evidence type="ECO:0000259" key="4">
    <source>
        <dbReference type="Pfam" id="PF05368"/>
    </source>
</evidence>
<protein>
    <submittedName>
        <fullName evidence="5">NmrA-domain-containing protein</fullName>
    </submittedName>
</protein>
<gene>
    <name evidence="5" type="ORF">BCR35DRAFT_271314</name>
</gene>
<keyword evidence="6" id="KW-1185">Reference proteome</keyword>
<reference evidence="5 6" key="1">
    <citation type="submission" date="2016-07" db="EMBL/GenBank/DDBJ databases">
        <title>Pervasive Adenine N6-methylation of Active Genes in Fungi.</title>
        <authorList>
            <consortium name="DOE Joint Genome Institute"/>
            <person name="Mondo S.J."/>
            <person name="Dannebaum R.O."/>
            <person name="Kuo R.C."/>
            <person name="Labutti K."/>
            <person name="Haridas S."/>
            <person name="Kuo A."/>
            <person name="Salamov A."/>
            <person name="Ahrendt S.R."/>
            <person name="Lipzen A."/>
            <person name="Sullivan W."/>
            <person name="Andreopoulos W.B."/>
            <person name="Clum A."/>
            <person name="Lindquist E."/>
            <person name="Daum C."/>
            <person name="Ramamoorthy G.K."/>
            <person name="Gryganskyi A."/>
            <person name="Culley D."/>
            <person name="Magnuson J.K."/>
            <person name="James T.Y."/>
            <person name="O'Malley M.A."/>
            <person name="Stajich J.E."/>
            <person name="Spatafora J.W."/>
            <person name="Visel A."/>
            <person name="Grigoriev I.V."/>
        </authorList>
    </citation>
    <scope>NUCLEOTIDE SEQUENCE [LARGE SCALE GENOMIC DNA]</scope>
    <source>
        <strain evidence="5 6">62-1032</strain>
    </source>
</reference>
<keyword evidence="3" id="KW-0560">Oxidoreductase</keyword>
<evidence type="ECO:0000256" key="2">
    <source>
        <dbReference type="ARBA" id="ARBA00022857"/>
    </source>
</evidence>
<evidence type="ECO:0000256" key="1">
    <source>
        <dbReference type="ARBA" id="ARBA00006328"/>
    </source>
</evidence>
<evidence type="ECO:0000313" key="5">
    <source>
        <dbReference type="EMBL" id="ORY57685.1"/>
    </source>
</evidence>
<dbReference type="AlphaFoldDB" id="A0A1Y2DG60"/>
<evidence type="ECO:0000256" key="3">
    <source>
        <dbReference type="ARBA" id="ARBA00023002"/>
    </source>
</evidence>
<feature type="domain" description="NmrA-like" evidence="4">
    <location>
        <begin position="10"/>
        <end position="233"/>
    </location>
</feature>
<dbReference type="SUPFAM" id="SSF51735">
    <property type="entry name" value="NAD(P)-binding Rossmann-fold domains"/>
    <property type="match status" value="1"/>
</dbReference>
<comment type="caution">
    <text evidence="5">The sequence shown here is derived from an EMBL/GenBank/DDBJ whole genome shotgun (WGS) entry which is preliminary data.</text>
</comment>
<dbReference type="InterPro" id="IPR036291">
    <property type="entry name" value="NAD(P)-bd_dom_sf"/>
</dbReference>
<dbReference type="Pfam" id="PF05368">
    <property type="entry name" value="NmrA"/>
    <property type="match status" value="1"/>
</dbReference>
<organism evidence="5 6">
    <name type="scientific">Leucosporidium creatinivorum</name>
    <dbReference type="NCBI Taxonomy" id="106004"/>
    <lineage>
        <taxon>Eukaryota</taxon>
        <taxon>Fungi</taxon>
        <taxon>Dikarya</taxon>
        <taxon>Basidiomycota</taxon>
        <taxon>Pucciniomycotina</taxon>
        <taxon>Microbotryomycetes</taxon>
        <taxon>Leucosporidiales</taxon>
        <taxon>Leucosporidium</taxon>
    </lineage>
</organism>
<dbReference type="Proteomes" id="UP000193467">
    <property type="component" value="Unassembled WGS sequence"/>
</dbReference>
<name>A0A1Y2DG60_9BASI</name>
<dbReference type="InterPro" id="IPR008030">
    <property type="entry name" value="NmrA-like"/>
</dbReference>
<dbReference type="STRING" id="106004.A0A1Y2DG60"/>
<dbReference type="GO" id="GO:0005634">
    <property type="term" value="C:nucleus"/>
    <property type="evidence" value="ECO:0007669"/>
    <property type="project" value="TreeGrafter"/>
</dbReference>
<keyword evidence="2" id="KW-0521">NADP</keyword>
<dbReference type="OrthoDB" id="300709at2759"/>
<comment type="similarity">
    <text evidence="1">Belongs to the NmrA-type oxidoreductase family.</text>
</comment>
<dbReference type="InParanoid" id="A0A1Y2DG60"/>
<dbReference type="PANTHER" id="PTHR42748">
    <property type="entry name" value="NITROGEN METABOLITE REPRESSION PROTEIN NMRA FAMILY MEMBER"/>
    <property type="match status" value="1"/>
</dbReference>
<accession>A0A1Y2DG60</accession>
<sequence>MVVSTTQGPLVVILGATGGQGGSVVTHLLASDRPYRLRGITRDSKQESSIKLLEQGLEVVEADTNSREDLKRAFEGAEIAFGVIDYWQFLDVDKSIANGKLIVDAVKEAEVKLLVWSGLESTQKAGEDEKERVGEWDAKANYARAEGAPLTVVESGCPMSNFASSMGPKLQPDGSIIFSLPIPSNTIISLLNTSRDFGAFARLAIESPEFGEGSNVLACVEELTLEELVQQWNEGKSL</sequence>
<dbReference type="PANTHER" id="PTHR42748:SF30">
    <property type="entry name" value="NMRA-LIKE DOMAIN-CONTAINING PROTEIN"/>
    <property type="match status" value="1"/>
</dbReference>
<dbReference type="InterPro" id="IPR051164">
    <property type="entry name" value="NmrA-like_oxidored"/>
</dbReference>
<evidence type="ECO:0000313" key="6">
    <source>
        <dbReference type="Proteomes" id="UP000193467"/>
    </source>
</evidence>
<dbReference type="Gene3D" id="3.40.50.720">
    <property type="entry name" value="NAD(P)-binding Rossmann-like Domain"/>
    <property type="match status" value="1"/>
</dbReference>
<proteinExistence type="inferred from homology"/>
<dbReference type="EMBL" id="MCGR01000081">
    <property type="protein sequence ID" value="ORY57685.1"/>
    <property type="molecule type" value="Genomic_DNA"/>
</dbReference>